<name>A0A5Q6PF23_VIBCL</name>
<sequence length="137" mass="15690">MHNYDTAFNILLAQKDEETELFGKRKSAINIVLAMLDKKPRNSSERLDLLTEYLGSTEATIIASTMLQSQFNTFKNLGFISDKPDISESAKAKLIEMCADVFEITSLLEMKYHNEMIEFWDHVNFKLDISLGNIFLS</sequence>
<proteinExistence type="predicted"/>
<organism evidence="1 2">
    <name type="scientific">Vibrio cholerae</name>
    <dbReference type="NCBI Taxonomy" id="666"/>
    <lineage>
        <taxon>Bacteria</taxon>
        <taxon>Pseudomonadati</taxon>
        <taxon>Pseudomonadota</taxon>
        <taxon>Gammaproteobacteria</taxon>
        <taxon>Vibrionales</taxon>
        <taxon>Vibrionaceae</taxon>
        <taxon>Vibrio</taxon>
    </lineage>
</organism>
<accession>A0A5Q6PF23</accession>
<evidence type="ECO:0000313" key="1">
    <source>
        <dbReference type="EMBL" id="KAA1253396.1"/>
    </source>
</evidence>
<gene>
    <name evidence="1" type="ORF">F0M16_17845</name>
</gene>
<dbReference type="EMBL" id="VUAA01000022">
    <property type="protein sequence ID" value="KAA1253396.1"/>
    <property type="molecule type" value="Genomic_DNA"/>
</dbReference>
<dbReference type="AlphaFoldDB" id="A0A5Q6PF23"/>
<protein>
    <submittedName>
        <fullName evidence="1">Uncharacterized protein</fullName>
    </submittedName>
</protein>
<comment type="caution">
    <text evidence="1">The sequence shown here is derived from an EMBL/GenBank/DDBJ whole genome shotgun (WGS) entry which is preliminary data.</text>
</comment>
<evidence type="ECO:0000313" key="2">
    <source>
        <dbReference type="Proteomes" id="UP000323225"/>
    </source>
</evidence>
<reference evidence="1 2" key="1">
    <citation type="submission" date="2019-09" db="EMBL/GenBank/DDBJ databases">
        <authorList>
            <person name="Kritzky A."/>
            <person name="Schelkanova E.Y."/>
            <person name="Alkhova Z.V."/>
            <person name="Smirnova N.I."/>
        </authorList>
    </citation>
    <scope>NUCLEOTIDE SEQUENCE [LARGE SCALE GENOMIC DNA]</scope>
    <source>
        <strain evidence="1 2">M1526</strain>
    </source>
</reference>
<dbReference type="Proteomes" id="UP000323225">
    <property type="component" value="Unassembled WGS sequence"/>
</dbReference>